<keyword evidence="1 10" id="KW-0436">Ligase</keyword>
<keyword evidence="8" id="KW-0234">DNA repair</keyword>
<evidence type="ECO:0000313" key="10">
    <source>
        <dbReference type="EMBL" id="SUY83034.1"/>
    </source>
</evidence>
<dbReference type="InterPro" id="IPR013839">
    <property type="entry name" value="DNAligase_adenylation"/>
</dbReference>
<name>A0A381KK59_CLODI</name>
<evidence type="ECO:0000256" key="2">
    <source>
        <dbReference type="ARBA" id="ARBA00022705"/>
    </source>
</evidence>
<dbReference type="SMART" id="SM00532">
    <property type="entry name" value="LIGANc"/>
    <property type="match status" value="1"/>
</dbReference>
<sequence length="161" mass="18565">MSVKDEINKLIETINYHNERYYNQDSPEISDYEYDKLMKELISLEEEHPELKRIDSPTNRVGGKPLDKFNQIVHKTPMLSLSNAFSEQDLRDFDKRVQEYVGENVEYVVEFKIDGLSVGLTYNNGEFEKGATRGDGVVGEDISQNLMTVKSIPLKINDKKN</sequence>
<keyword evidence="6" id="KW-0460">Magnesium</keyword>
<evidence type="ECO:0000256" key="4">
    <source>
        <dbReference type="ARBA" id="ARBA00022763"/>
    </source>
</evidence>
<evidence type="ECO:0000256" key="3">
    <source>
        <dbReference type="ARBA" id="ARBA00022723"/>
    </source>
</evidence>
<dbReference type="InterPro" id="IPR013840">
    <property type="entry name" value="DNAligase_N"/>
</dbReference>
<protein>
    <submittedName>
        <fullName evidence="10">DNA ligase</fullName>
        <ecNumber evidence="10">6.5.1.2</ecNumber>
    </submittedName>
</protein>
<dbReference type="GO" id="GO:0046872">
    <property type="term" value="F:metal ion binding"/>
    <property type="evidence" value="ECO:0007669"/>
    <property type="project" value="UniProtKB-KW"/>
</dbReference>
<dbReference type="EC" id="6.5.1.2" evidence="10"/>
<keyword evidence="5" id="KW-0862">Zinc</keyword>
<evidence type="ECO:0000256" key="1">
    <source>
        <dbReference type="ARBA" id="ARBA00022598"/>
    </source>
</evidence>
<evidence type="ECO:0000256" key="6">
    <source>
        <dbReference type="ARBA" id="ARBA00022842"/>
    </source>
</evidence>
<dbReference type="GO" id="GO:0006281">
    <property type="term" value="P:DNA repair"/>
    <property type="evidence" value="ECO:0007669"/>
    <property type="project" value="UniProtKB-KW"/>
</dbReference>
<dbReference type="GO" id="GO:0003911">
    <property type="term" value="F:DNA ligase (NAD+) activity"/>
    <property type="evidence" value="ECO:0007669"/>
    <property type="project" value="UniProtKB-EC"/>
</dbReference>
<dbReference type="Gene3D" id="1.10.287.610">
    <property type="entry name" value="Helix hairpin bin"/>
    <property type="match status" value="1"/>
</dbReference>
<dbReference type="PROSITE" id="PS01055">
    <property type="entry name" value="DNA_LIGASE_N1"/>
    <property type="match status" value="1"/>
</dbReference>
<keyword evidence="7" id="KW-0520">NAD</keyword>
<dbReference type="SUPFAM" id="SSF56091">
    <property type="entry name" value="DNA ligase/mRNA capping enzyme, catalytic domain"/>
    <property type="match status" value="1"/>
</dbReference>
<dbReference type="GO" id="GO:0006260">
    <property type="term" value="P:DNA replication"/>
    <property type="evidence" value="ECO:0007669"/>
    <property type="project" value="UniProtKB-KW"/>
</dbReference>
<dbReference type="Pfam" id="PF01653">
    <property type="entry name" value="DNA_ligase_aden"/>
    <property type="match status" value="1"/>
</dbReference>
<evidence type="ECO:0000256" key="5">
    <source>
        <dbReference type="ARBA" id="ARBA00022833"/>
    </source>
</evidence>
<dbReference type="AlphaFoldDB" id="A0A381KK59"/>
<evidence type="ECO:0000256" key="7">
    <source>
        <dbReference type="ARBA" id="ARBA00023027"/>
    </source>
</evidence>
<accession>A0A381KK59</accession>
<dbReference type="InterPro" id="IPR018239">
    <property type="entry name" value="DNA_ligase_AS"/>
</dbReference>
<evidence type="ECO:0000256" key="8">
    <source>
        <dbReference type="ARBA" id="ARBA00023204"/>
    </source>
</evidence>
<keyword evidence="4" id="KW-0227">DNA damage</keyword>
<keyword evidence="2" id="KW-0235">DNA replication</keyword>
<keyword evidence="3" id="KW-0479">Metal-binding</keyword>
<proteinExistence type="predicted"/>
<dbReference type="FunFam" id="1.10.287.610:FF:000002">
    <property type="entry name" value="DNA ligase"/>
    <property type="match status" value="1"/>
</dbReference>
<gene>
    <name evidence="10" type="primary">dnaL_2</name>
    <name evidence="10" type="ORF">NCTC13307_04147</name>
</gene>
<dbReference type="EMBL" id="UFWD01000002">
    <property type="protein sequence ID" value="SUY83034.1"/>
    <property type="molecule type" value="Genomic_DNA"/>
</dbReference>
<dbReference type="Gene3D" id="3.30.470.30">
    <property type="entry name" value="DNA ligase/mRNA capping enzyme"/>
    <property type="match status" value="1"/>
</dbReference>
<feature type="domain" description="NAD-dependent DNA ligase N-terminal" evidence="9">
    <location>
        <begin position="2"/>
        <end position="161"/>
    </location>
</feature>
<organism evidence="10">
    <name type="scientific">Clostridioides difficile</name>
    <name type="common">Peptoclostridium difficile</name>
    <dbReference type="NCBI Taxonomy" id="1496"/>
    <lineage>
        <taxon>Bacteria</taxon>
        <taxon>Bacillati</taxon>
        <taxon>Bacillota</taxon>
        <taxon>Clostridia</taxon>
        <taxon>Peptostreptococcales</taxon>
        <taxon>Peptostreptococcaceae</taxon>
        <taxon>Clostridioides</taxon>
    </lineage>
</organism>
<evidence type="ECO:0000259" key="9">
    <source>
        <dbReference type="SMART" id="SM00532"/>
    </source>
</evidence>
<reference evidence="10" key="1">
    <citation type="submission" date="2018-06" db="EMBL/GenBank/DDBJ databases">
        <authorList>
            <consortium name="Pathogen Informatics"/>
            <person name="Doyle S."/>
        </authorList>
    </citation>
    <scope>NUCLEOTIDE SEQUENCE</scope>
    <source>
        <strain evidence="10">NCTC13307</strain>
    </source>
</reference>